<dbReference type="PANTHER" id="PTHR11803">
    <property type="entry name" value="2-IMINOBUTANOATE/2-IMINOPROPANOATE DEAMINASE RIDA"/>
    <property type="match status" value="1"/>
</dbReference>
<dbReference type="RefSeq" id="WP_344431248.1">
    <property type="nucleotide sequence ID" value="NZ_BAAANN010000058.1"/>
</dbReference>
<dbReference type="EMBL" id="BAAANN010000058">
    <property type="protein sequence ID" value="GAA1991252.1"/>
    <property type="molecule type" value="Genomic_DNA"/>
</dbReference>
<evidence type="ECO:0000313" key="2">
    <source>
        <dbReference type="EMBL" id="GAA1991252.1"/>
    </source>
</evidence>
<reference evidence="2 3" key="1">
    <citation type="journal article" date="2019" name="Int. J. Syst. Evol. Microbiol.">
        <title>The Global Catalogue of Microorganisms (GCM) 10K type strain sequencing project: providing services to taxonomists for standard genome sequencing and annotation.</title>
        <authorList>
            <consortium name="The Broad Institute Genomics Platform"/>
            <consortium name="The Broad Institute Genome Sequencing Center for Infectious Disease"/>
            <person name="Wu L."/>
            <person name="Ma J."/>
        </authorList>
    </citation>
    <scope>NUCLEOTIDE SEQUENCE [LARGE SCALE GENOMIC DNA]</scope>
    <source>
        <strain evidence="2 3">JCM 14545</strain>
    </source>
</reference>
<gene>
    <name evidence="2" type="ORF">GCM10009754_82240</name>
</gene>
<organism evidence="2 3">
    <name type="scientific">Amycolatopsis minnesotensis</name>
    <dbReference type="NCBI Taxonomy" id="337894"/>
    <lineage>
        <taxon>Bacteria</taxon>
        <taxon>Bacillati</taxon>
        <taxon>Actinomycetota</taxon>
        <taxon>Actinomycetes</taxon>
        <taxon>Pseudonocardiales</taxon>
        <taxon>Pseudonocardiaceae</taxon>
        <taxon>Amycolatopsis</taxon>
    </lineage>
</organism>
<evidence type="ECO:0000313" key="3">
    <source>
        <dbReference type="Proteomes" id="UP001501116"/>
    </source>
</evidence>
<dbReference type="Pfam" id="PF01042">
    <property type="entry name" value="Ribonuc_L-PSP"/>
    <property type="match status" value="1"/>
</dbReference>
<dbReference type="PANTHER" id="PTHR11803:SF58">
    <property type="entry name" value="PROTEIN HMF1-RELATED"/>
    <property type="match status" value="1"/>
</dbReference>
<dbReference type="InterPro" id="IPR006175">
    <property type="entry name" value="YjgF/YER057c/UK114"/>
</dbReference>
<dbReference type="Proteomes" id="UP001501116">
    <property type="component" value="Unassembled WGS sequence"/>
</dbReference>
<dbReference type="InterPro" id="IPR035959">
    <property type="entry name" value="RutC-like_sf"/>
</dbReference>
<protein>
    <submittedName>
        <fullName evidence="2">RidA family protein</fullName>
    </submittedName>
</protein>
<evidence type="ECO:0000256" key="1">
    <source>
        <dbReference type="ARBA" id="ARBA00010552"/>
    </source>
</evidence>
<keyword evidence="3" id="KW-1185">Reference proteome</keyword>
<accession>A0ABN2SSK6</accession>
<comment type="similarity">
    <text evidence="1">Belongs to the RutC family.</text>
</comment>
<sequence length="131" mass="13667">MQITFDNPATVPAPVGTYSHVGRLAVGDGTLLFVAGQLAVDTAGRLVGDGSMAEQAEFVLGTIGEILKAHGATFDNVVNIRTFLTDMDAVGDYVAVRSKYFTGTPPTSTTVEISRLAIPGALIEIEVVAAR</sequence>
<dbReference type="Gene3D" id="3.30.1330.40">
    <property type="entry name" value="RutC-like"/>
    <property type="match status" value="1"/>
</dbReference>
<proteinExistence type="inferred from homology"/>
<dbReference type="CDD" id="cd00448">
    <property type="entry name" value="YjgF_YER057c_UK114_family"/>
    <property type="match status" value="1"/>
</dbReference>
<dbReference type="SUPFAM" id="SSF55298">
    <property type="entry name" value="YjgF-like"/>
    <property type="match status" value="1"/>
</dbReference>
<comment type="caution">
    <text evidence="2">The sequence shown here is derived from an EMBL/GenBank/DDBJ whole genome shotgun (WGS) entry which is preliminary data.</text>
</comment>
<name>A0ABN2SSK6_9PSEU</name>